<dbReference type="AlphaFoldDB" id="A0A2T0BH78"/>
<dbReference type="Proteomes" id="UP000239471">
    <property type="component" value="Unassembled WGS sequence"/>
</dbReference>
<gene>
    <name evidence="1" type="ORF">CLVI_10590</name>
</gene>
<evidence type="ECO:0000313" key="2">
    <source>
        <dbReference type="Proteomes" id="UP000239471"/>
    </source>
</evidence>
<name>A0A2T0BH78_9CLOT</name>
<dbReference type="EMBL" id="PVXQ01000008">
    <property type="protein sequence ID" value="PRR83260.1"/>
    <property type="molecule type" value="Genomic_DNA"/>
</dbReference>
<dbReference type="Pfam" id="PF12646">
    <property type="entry name" value="DUF3783"/>
    <property type="match status" value="1"/>
</dbReference>
<dbReference type="PIRSF" id="PIRSF014543">
    <property type="entry name" value="UCP014543"/>
    <property type="match status" value="1"/>
</dbReference>
<keyword evidence="2" id="KW-1185">Reference proteome</keyword>
<dbReference type="RefSeq" id="WP_106059079.1">
    <property type="nucleotide sequence ID" value="NZ_PVXQ01000008.1"/>
</dbReference>
<reference evidence="1 2" key="1">
    <citation type="submission" date="2018-03" db="EMBL/GenBank/DDBJ databases">
        <title>Genome sequence of Clostridium vincentii DSM 10228.</title>
        <authorList>
            <person name="Poehlein A."/>
            <person name="Daniel R."/>
        </authorList>
    </citation>
    <scope>NUCLEOTIDE SEQUENCE [LARGE SCALE GENOMIC DNA]</scope>
    <source>
        <strain evidence="1 2">DSM 10228</strain>
    </source>
</reference>
<evidence type="ECO:0000313" key="1">
    <source>
        <dbReference type="EMBL" id="PRR83260.1"/>
    </source>
</evidence>
<comment type="caution">
    <text evidence="1">The sequence shown here is derived from an EMBL/GenBank/DDBJ whole genome shotgun (WGS) entry which is preliminary data.</text>
</comment>
<dbReference type="InterPro" id="IPR016621">
    <property type="entry name" value="UCP014543"/>
</dbReference>
<evidence type="ECO:0008006" key="3">
    <source>
        <dbReference type="Google" id="ProtNLM"/>
    </source>
</evidence>
<proteinExistence type="predicted"/>
<sequence length="121" mass="13897">MLDNKKCILVYILTNEELEGLKKANLEVIVITDDMADMKLDDIIGGLKILNYNDRLPEQKLMLFNNFDEKLLMKSIKEVRAVVTGGILATVTPTSIGWTFEYLLNHLIEEREWIATNQKGR</sequence>
<dbReference type="OrthoDB" id="2053609at2"/>
<protein>
    <recommendedName>
        <fullName evidence="3">DUF3783 domain-containing protein</fullName>
    </recommendedName>
</protein>
<accession>A0A2T0BH78</accession>
<organism evidence="1 2">
    <name type="scientific">Clostridium vincentii</name>
    <dbReference type="NCBI Taxonomy" id="52704"/>
    <lineage>
        <taxon>Bacteria</taxon>
        <taxon>Bacillati</taxon>
        <taxon>Bacillota</taxon>
        <taxon>Clostridia</taxon>
        <taxon>Eubacteriales</taxon>
        <taxon>Clostridiaceae</taxon>
        <taxon>Clostridium</taxon>
    </lineage>
</organism>